<dbReference type="InterPro" id="IPR000595">
    <property type="entry name" value="cNMP-bd_dom"/>
</dbReference>
<organism evidence="2 3">
    <name type="scientific">Psychrosphaera saromensis</name>
    <dbReference type="NCBI Taxonomy" id="716813"/>
    <lineage>
        <taxon>Bacteria</taxon>
        <taxon>Pseudomonadati</taxon>
        <taxon>Pseudomonadota</taxon>
        <taxon>Gammaproteobacteria</taxon>
        <taxon>Alteromonadales</taxon>
        <taxon>Pseudoalteromonadaceae</taxon>
        <taxon>Psychrosphaera</taxon>
    </lineage>
</organism>
<dbReference type="Gene3D" id="2.60.120.10">
    <property type="entry name" value="Jelly Rolls"/>
    <property type="match status" value="1"/>
</dbReference>
<accession>A0A2S7UXJ5</accession>
<dbReference type="GO" id="GO:0034236">
    <property type="term" value="F:protein kinase A catalytic subunit binding"/>
    <property type="evidence" value="ECO:0007669"/>
    <property type="project" value="TreeGrafter"/>
</dbReference>
<dbReference type="PROSITE" id="PS50042">
    <property type="entry name" value="CNMP_BINDING_3"/>
    <property type="match status" value="1"/>
</dbReference>
<dbReference type="InterPro" id="IPR018488">
    <property type="entry name" value="cNMP-bd_CS"/>
</dbReference>
<keyword evidence="3" id="KW-1185">Reference proteome</keyword>
<dbReference type="CDD" id="cd00038">
    <property type="entry name" value="CAP_ED"/>
    <property type="match status" value="1"/>
</dbReference>
<dbReference type="PRINTS" id="PR00103">
    <property type="entry name" value="CAMPKINASE"/>
</dbReference>
<dbReference type="GO" id="GO:0005952">
    <property type="term" value="C:cAMP-dependent protein kinase complex"/>
    <property type="evidence" value="ECO:0007669"/>
    <property type="project" value="InterPro"/>
</dbReference>
<dbReference type="Pfam" id="PF00027">
    <property type="entry name" value="cNMP_binding"/>
    <property type="match status" value="1"/>
</dbReference>
<evidence type="ECO:0000259" key="1">
    <source>
        <dbReference type="PROSITE" id="PS50042"/>
    </source>
</evidence>
<feature type="domain" description="Cyclic nucleotide-binding" evidence="1">
    <location>
        <begin position="21"/>
        <end position="119"/>
    </location>
</feature>
<dbReference type="InterPro" id="IPR014710">
    <property type="entry name" value="RmlC-like_jellyroll"/>
</dbReference>
<sequence length="153" mass="17655">MKEIKHLSAAKLKQLMNRLDFFRCLDLKDRENLVEKQLIKVRSYRKDEYLIEYGEHGDEFFMLMTGMLDVKTSSGKTVAELEPGQVFGEVAFILNEKRSASVVASEDVVVMLIDHKTLKLMPVTLRDKIKDKLIGGLVHRVEELNSKLEKFIL</sequence>
<comment type="caution">
    <text evidence="2">The sequence shown here is derived from an EMBL/GenBank/DDBJ whole genome shotgun (WGS) entry which is preliminary data.</text>
</comment>
<dbReference type="AlphaFoldDB" id="A0A2S7UXJ5"/>
<protein>
    <recommendedName>
        <fullName evidence="1">Cyclic nucleotide-binding domain-containing protein</fullName>
    </recommendedName>
</protein>
<dbReference type="InterPro" id="IPR050503">
    <property type="entry name" value="cAMP-dep_PK_reg_su-like"/>
</dbReference>
<dbReference type="InterPro" id="IPR018490">
    <property type="entry name" value="cNMP-bd_dom_sf"/>
</dbReference>
<dbReference type="PANTHER" id="PTHR11635">
    <property type="entry name" value="CAMP-DEPENDENT PROTEIN KINASE REGULATORY CHAIN"/>
    <property type="match status" value="1"/>
</dbReference>
<dbReference type="GO" id="GO:0030552">
    <property type="term" value="F:cAMP binding"/>
    <property type="evidence" value="ECO:0007669"/>
    <property type="project" value="TreeGrafter"/>
</dbReference>
<dbReference type="GO" id="GO:0005829">
    <property type="term" value="C:cytosol"/>
    <property type="evidence" value="ECO:0007669"/>
    <property type="project" value="TreeGrafter"/>
</dbReference>
<name>A0A2S7UXJ5_9GAMM</name>
<dbReference type="PANTHER" id="PTHR11635:SF166">
    <property type="entry name" value="CYCLIC NUCLEOTIDE-BINDING DOMAIN-CONTAINING PROTEIN"/>
    <property type="match status" value="1"/>
</dbReference>
<evidence type="ECO:0000313" key="2">
    <source>
        <dbReference type="EMBL" id="PQJ54707.1"/>
    </source>
</evidence>
<dbReference type="PROSITE" id="PS00888">
    <property type="entry name" value="CNMP_BINDING_1"/>
    <property type="match status" value="1"/>
</dbReference>
<dbReference type="Proteomes" id="UP000239007">
    <property type="component" value="Unassembled WGS sequence"/>
</dbReference>
<dbReference type="SUPFAM" id="SSF51206">
    <property type="entry name" value="cAMP-binding domain-like"/>
    <property type="match status" value="1"/>
</dbReference>
<proteinExistence type="predicted"/>
<gene>
    <name evidence="2" type="ORF">BTO11_14310</name>
</gene>
<dbReference type="OrthoDB" id="5241243at2"/>
<dbReference type="GO" id="GO:0004862">
    <property type="term" value="F:cAMP-dependent protein kinase inhibitor activity"/>
    <property type="evidence" value="ECO:0007669"/>
    <property type="project" value="TreeGrafter"/>
</dbReference>
<evidence type="ECO:0000313" key="3">
    <source>
        <dbReference type="Proteomes" id="UP000239007"/>
    </source>
</evidence>
<reference evidence="2 3" key="1">
    <citation type="submission" date="2016-12" db="EMBL/GenBank/DDBJ databases">
        <title>Diversity of luminous bacteria.</title>
        <authorList>
            <person name="Yoshizawa S."/>
            <person name="Kogure K."/>
        </authorList>
    </citation>
    <scope>NUCLEOTIDE SEQUENCE [LARGE SCALE GENOMIC DNA]</scope>
    <source>
        <strain evidence="2 3">SA4-48</strain>
    </source>
</reference>
<dbReference type="SMART" id="SM00100">
    <property type="entry name" value="cNMP"/>
    <property type="match status" value="1"/>
</dbReference>
<dbReference type="RefSeq" id="WP_105053228.1">
    <property type="nucleotide sequence ID" value="NZ_BMYG01000001.1"/>
</dbReference>
<dbReference type="EMBL" id="MSCH01000003">
    <property type="protein sequence ID" value="PQJ54707.1"/>
    <property type="molecule type" value="Genomic_DNA"/>
</dbReference>